<dbReference type="OrthoDB" id="9815884at2"/>
<evidence type="ECO:0000313" key="6">
    <source>
        <dbReference type="EMBL" id="RZS72458.1"/>
    </source>
</evidence>
<dbReference type="EMBL" id="SGXA01000002">
    <property type="protein sequence ID" value="RZS72458.1"/>
    <property type="molecule type" value="Genomic_DNA"/>
</dbReference>
<name>A0A4Q7MV50_9BACT</name>
<keyword evidence="1 4" id="KW-0732">Signal</keyword>
<keyword evidence="7" id="KW-1185">Reference proteome</keyword>
<dbReference type="PANTHER" id="PTHR21666:SF289">
    <property type="entry name" value="L-ALA--D-GLU ENDOPEPTIDASE"/>
    <property type="match status" value="1"/>
</dbReference>
<accession>A0A4Q7MV50</accession>
<dbReference type="SUPFAM" id="SSF51261">
    <property type="entry name" value="Duplicated hybrid motif"/>
    <property type="match status" value="1"/>
</dbReference>
<dbReference type="Gene3D" id="2.70.70.10">
    <property type="entry name" value="Glucose Permease (Domain IIA)"/>
    <property type="match status" value="1"/>
</dbReference>
<feature type="coiled-coil region" evidence="2">
    <location>
        <begin position="20"/>
        <end position="51"/>
    </location>
</feature>
<feature type="chain" id="PRO_5020729046" evidence="4">
    <location>
        <begin position="21"/>
        <end position="462"/>
    </location>
</feature>
<evidence type="ECO:0000256" key="4">
    <source>
        <dbReference type="SAM" id="SignalP"/>
    </source>
</evidence>
<feature type="compositionally biased region" description="Basic and acidic residues" evidence="3">
    <location>
        <begin position="254"/>
        <end position="275"/>
    </location>
</feature>
<dbReference type="CDD" id="cd12797">
    <property type="entry name" value="M23_peptidase"/>
    <property type="match status" value="1"/>
</dbReference>
<dbReference type="Proteomes" id="UP000293874">
    <property type="component" value="Unassembled WGS sequence"/>
</dbReference>
<dbReference type="PANTHER" id="PTHR21666">
    <property type="entry name" value="PEPTIDASE-RELATED"/>
    <property type="match status" value="1"/>
</dbReference>
<proteinExistence type="predicted"/>
<dbReference type="InterPro" id="IPR016047">
    <property type="entry name" value="M23ase_b-sheet_dom"/>
</dbReference>
<comment type="caution">
    <text evidence="6">The sequence shown here is derived from an EMBL/GenBank/DDBJ whole genome shotgun (WGS) entry which is preliminary data.</text>
</comment>
<keyword evidence="2" id="KW-0175">Coiled coil</keyword>
<dbReference type="Gene3D" id="6.10.250.3150">
    <property type="match status" value="1"/>
</dbReference>
<evidence type="ECO:0000256" key="2">
    <source>
        <dbReference type="SAM" id="Coils"/>
    </source>
</evidence>
<dbReference type="AlphaFoldDB" id="A0A4Q7MV50"/>
<feature type="region of interest" description="Disordered" evidence="3">
    <location>
        <begin position="254"/>
        <end position="316"/>
    </location>
</feature>
<feature type="signal peptide" evidence="4">
    <location>
        <begin position="1"/>
        <end position="20"/>
    </location>
</feature>
<evidence type="ECO:0000256" key="1">
    <source>
        <dbReference type="ARBA" id="ARBA00022729"/>
    </source>
</evidence>
<protein>
    <submittedName>
        <fullName evidence="6">Septal ring factor EnvC (AmiA/AmiB activator)</fullName>
    </submittedName>
</protein>
<feature type="domain" description="M23ase beta-sheet core" evidence="5">
    <location>
        <begin position="365"/>
        <end position="444"/>
    </location>
</feature>
<feature type="compositionally biased region" description="Low complexity" evidence="3">
    <location>
        <begin position="276"/>
        <end position="293"/>
    </location>
</feature>
<evidence type="ECO:0000259" key="5">
    <source>
        <dbReference type="Pfam" id="PF01551"/>
    </source>
</evidence>
<gene>
    <name evidence="6" type="ORF">EV199_4379</name>
</gene>
<sequence length="462" mass="52225">MQRILVAFTLVFLCAFGAIAQNSSEDLKKKQAEIQREIDDLRNTLNDTKKNKKASLGQLALVQKKLKLREQAIGNINEQINSIQSTISQNYGEIGRLNKELDTLKEQYKKSVVYAYKNRSNYEFLNFIFSANSFSDALRRIEYLKSYRQYREQQASTILNTQALLNEKNEGLKASRRQKDEVLKDAEKEKRVLVVERKEKDEFLGKIKAREREISKEIEMKNRADQKLRVAIRAAIDKEIKAAAAAAREKAAREEKARVERQKELEREREREKARLAAAAKQEQPATKQEQPATEPPVTKTTPAPEPKKQPASTGSVFEATPEGLALSGGFEKQKGKLPWPVDKGTVKLHFGTYTIEDTKIRGNNPGITLETNTGAAVKAIYEGEVTTVFDIEGNWAVMIQHGKYFSVYSNLASTTVSKGQKISMGQTIGRAGSNDDGNGEVEFIITLERINQNPEAWLRRR</sequence>
<evidence type="ECO:0000313" key="7">
    <source>
        <dbReference type="Proteomes" id="UP000293874"/>
    </source>
</evidence>
<dbReference type="RefSeq" id="WP_130542872.1">
    <property type="nucleotide sequence ID" value="NZ_CP042431.1"/>
</dbReference>
<organism evidence="6 7">
    <name type="scientific">Pseudobacter ginsenosidimutans</name>
    <dbReference type="NCBI Taxonomy" id="661488"/>
    <lineage>
        <taxon>Bacteria</taxon>
        <taxon>Pseudomonadati</taxon>
        <taxon>Bacteroidota</taxon>
        <taxon>Chitinophagia</taxon>
        <taxon>Chitinophagales</taxon>
        <taxon>Chitinophagaceae</taxon>
        <taxon>Pseudobacter</taxon>
    </lineage>
</organism>
<dbReference type="Pfam" id="PF01551">
    <property type="entry name" value="Peptidase_M23"/>
    <property type="match status" value="1"/>
</dbReference>
<reference evidence="6 7" key="1">
    <citation type="submission" date="2019-02" db="EMBL/GenBank/DDBJ databases">
        <title>Genomic Encyclopedia of Type Strains, Phase IV (KMG-IV): sequencing the most valuable type-strain genomes for metagenomic binning, comparative biology and taxonomic classification.</title>
        <authorList>
            <person name="Goeker M."/>
        </authorList>
    </citation>
    <scope>NUCLEOTIDE SEQUENCE [LARGE SCALE GENOMIC DNA]</scope>
    <source>
        <strain evidence="6 7">DSM 18116</strain>
    </source>
</reference>
<dbReference type="GO" id="GO:0004222">
    <property type="term" value="F:metalloendopeptidase activity"/>
    <property type="evidence" value="ECO:0007669"/>
    <property type="project" value="TreeGrafter"/>
</dbReference>
<evidence type="ECO:0000256" key="3">
    <source>
        <dbReference type="SAM" id="MobiDB-lite"/>
    </source>
</evidence>
<dbReference type="InterPro" id="IPR050570">
    <property type="entry name" value="Cell_wall_metabolism_enzyme"/>
</dbReference>
<dbReference type="InterPro" id="IPR011055">
    <property type="entry name" value="Dup_hybrid_motif"/>
</dbReference>